<keyword evidence="2" id="KW-0802">TPR repeat</keyword>
<feature type="compositionally biased region" description="Polar residues" evidence="3">
    <location>
        <begin position="93"/>
        <end position="106"/>
    </location>
</feature>
<dbReference type="InterPro" id="IPR019734">
    <property type="entry name" value="TPR_rpt"/>
</dbReference>
<evidence type="ECO:0000256" key="2">
    <source>
        <dbReference type="PROSITE-ProRule" id="PRU00339"/>
    </source>
</evidence>
<feature type="compositionally biased region" description="Polar residues" evidence="3">
    <location>
        <begin position="60"/>
        <end position="72"/>
    </location>
</feature>
<feature type="repeat" description="TPR" evidence="2">
    <location>
        <begin position="317"/>
        <end position="350"/>
    </location>
</feature>
<dbReference type="OrthoDB" id="272077at2759"/>
<dbReference type="InterPro" id="IPR006597">
    <property type="entry name" value="Sel1-like"/>
</dbReference>
<dbReference type="InterPro" id="IPR051726">
    <property type="entry name" value="Chitin_Synth_Reg"/>
</dbReference>
<feature type="compositionally biased region" description="Basic and acidic residues" evidence="3">
    <location>
        <begin position="570"/>
        <end position="581"/>
    </location>
</feature>
<feature type="region of interest" description="Disordered" evidence="3">
    <location>
        <begin position="1"/>
        <end position="189"/>
    </location>
</feature>
<dbReference type="InterPro" id="IPR011990">
    <property type="entry name" value="TPR-like_helical_dom_sf"/>
</dbReference>
<sequence>MSHLPIPPPPNHPPQPHAPPPPPEFLIDPGPSQPHFEQPLVAPRPHKLDPDLPANMARQLDSQLAAHQSYRTLSPRPPVNPNPGFVNPAAVQYQPTHSPSPRSSSIGPAGGWALPATPRPHPQGQHPSSQPQYRNSVAASSLSPQMSAVSLGPPQPHHPRASSMYSQYPPSPAQSPPAMHQTAPPASLTAPLPTPQSLASALPVVQQPTHDPSFKVNWARDVLMLVDRSQQNPSAEIPVGPVEIHDPQLLRLSQAAVSMIIQIADTQPLPSPTPTHIAEAIYLKATLEASGAYPDHVPHNPRMAFRDFEKSARAGFPLAWFRLGRDYENFNDFAHARDCFERGLKANVESCIYRLGMANLMGQLGLPVAYDAAIPLLHRAATLASIQVPQPAYVYGLLLLGEFSHVTVPDQYFGPFIPRGSSLELEARKHIERAAYLNFAPAQYKLGHAYEFAQSPFPFDALLSVQYYSLASQQGEIEADMALSKWFLCGAEGSFDKDEGLAFTFAEKAARKGLASAEFAMGYYAEVGVGGSKDLVAAQEWYEKASIHGNTDATDRLAALSQPDAQALSRSEHDNLTESKLVRKRTQAKQRSEQVGGPAAPRASTEDTQQVVDLVRKNSRARQPRVTAAAGGPGSLAPVNEQAGAGQRQFPNQHRFTLVDPGSNPGTPPPGQSPPHRGGRPGGPQRVPSGTGSLPTPQPDQGAPLGGSAGGKKHAPQTFADMGITTTKLEEKECVIM</sequence>
<feature type="compositionally biased region" description="Low complexity" evidence="3">
    <location>
        <begin position="176"/>
        <end position="189"/>
    </location>
</feature>
<feature type="compositionally biased region" description="Low complexity" evidence="3">
    <location>
        <begin position="122"/>
        <end position="132"/>
    </location>
</feature>
<dbReference type="OMA" id="DSDCTIM"/>
<feature type="compositionally biased region" description="Pro residues" evidence="3">
    <location>
        <begin position="1"/>
        <end position="24"/>
    </location>
</feature>
<keyword evidence="5" id="KW-1185">Reference proteome</keyword>
<proteinExistence type="predicted"/>
<feature type="compositionally biased region" description="Basic and acidic residues" evidence="3">
    <location>
        <begin position="728"/>
        <end position="737"/>
    </location>
</feature>
<dbReference type="PANTHER" id="PTHR46430:SF2">
    <property type="entry name" value="CHITIN SYNTHASE REGULATORY FACTOR 4"/>
    <property type="match status" value="1"/>
</dbReference>
<evidence type="ECO:0000313" key="4">
    <source>
        <dbReference type="EMBL" id="EIW78742.1"/>
    </source>
</evidence>
<dbReference type="PROSITE" id="PS50005">
    <property type="entry name" value="TPR"/>
    <property type="match status" value="1"/>
</dbReference>
<comment type="caution">
    <text evidence="4">The sequence shown here is derived from an EMBL/GenBank/DDBJ whole genome shotgun (WGS) entry which is preliminary data.</text>
</comment>
<protein>
    <submittedName>
        <fullName evidence="4">HCP-like protein</fullName>
    </submittedName>
</protein>
<dbReference type="EMBL" id="JH711582">
    <property type="protein sequence ID" value="EIW78742.1"/>
    <property type="molecule type" value="Genomic_DNA"/>
</dbReference>
<dbReference type="SUPFAM" id="SSF81901">
    <property type="entry name" value="HCP-like"/>
    <property type="match status" value="2"/>
</dbReference>
<dbReference type="SMART" id="SM00671">
    <property type="entry name" value="SEL1"/>
    <property type="match status" value="5"/>
</dbReference>
<dbReference type="Pfam" id="PF08238">
    <property type="entry name" value="Sel1"/>
    <property type="match status" value="5"/>
</dbReference>
<feature type="compositionally biased region" description="Polar residues" evidence="3">
    <location>
        <begin position="133"/>
        <end position="148"/>
    </location>
</feature>
<dbReference type="GeneID" id="19200120"/>
<dbReference type="Gene3D" id="1.25.40.10">
    <property type="entry name" value="Tetratricopeptide repeat domain"/>
    <property type="match status" value="1"/>
</dbReference>
<dbReference type="AlphaFoldDB" id="A0A5M3MHR5"/>
<evidence type="ECO:0000256" key="1">
    <source>
        <dbReference type="ARBA" id="ARBA00022737"/>
    </source>
</evidence>
<dbReference type="PANTHER" id="PTHR46430">
    <property type="entry name" value="PROTEIN SKT5-RELATED"/>
    <property type="match status" value="1"/>
</dbReference>
<dbReference type="Proteomes" id="UP000053558">
    <property type="component" value="Unassembled WGS sequence"/>
</dbReference>
<keyword evidence="1" id="KW-0677">Repeat</keyword>
<accession>A0A5M3MHR5</accession>
<reference evidence="5" key="1">
    <citation type="journal article" date="2012" name="Science">
        <title>The Paleozoic origin of enzymatic lignin decomposition reconstructed from 31 fungal genomes.</title>
        <authorList>
            <person name="Floudas D."/>
            <person name="Binder M."/>
            <person name="Riley R."/>
            <person name="Barry K."/>
            <person name="Blanchette R.A."/>
            <person name="Henrissat B."/>
            <person name="Martinez A.T."/>
            <person name="Otillar R."/>
            <person name="Spatafora J.W."/>
            <person name="Yadav J.S."/>
            <person name="Aerts A."/>
            <person name="Benoit I."/>
            <person name="Boyd A."/>
            <person name="Carlson A."/>
            <person name="Copeland A."/>
            <person name="Coutinho P.M."/>
            <person name="de Vries R.P."/>
            <person name="Ferreira P."/>
            <person name="Findley K."/>
            <person name="Foster B."/>
            <person name="Gaskell J."/>
            <person name="Glotzer D."/>
            <person name="Gorecki P."/>
            <person name="Heitman J."/>
            <person name="Hesse C."/>
            <person name="Hori C."/>
            <person name="Igarashi K."/>
            <person name="Jurgens J.A."/>
            <person name="Kallen N."/>
            <person name="Kersten P."/>
            <person name="Kohler A."/>
            <person name="Kuees U."/>
            <person name="Kumar T.K.A."/>
            <person name="Kuo A."/>
            <person name="LaButti K."/>
            <person name="Larrondo L.F."/>
            <person name="Lindquist E."/>
            <person name="Ling A."/>
            <person name="Lombard V."/>
            <person name="Lucas S."/>
            <person name="Lundell T."/>
            <person name="Martin R."/>
            <person name="McLaughlin D.J."/>
            <person name="Morgenstern I."/>
            <person name="Morin E."/>
            <person name="Murat C."/>
            <person name="Nagy L.G."/>
            <person name="Nolan M."/>
            <person name="Ohm R.A."/>
            <person name="Patyshakuliyeva A."/>
            <person name="Rokas A."/>
            <person name="Ruiz-Duenas F.J."/>
            <person name="Sabat G."/>
            <person name="Salamov A."/>
            <person name="Samejima M."/>
            <person name="Schmutz J."/>
            <person name="Slot J.C."/>
            <person name="St John F."/>
            <person name="Stenlid J."/>
            <person name="Sun H."/>
            <person name="Sun S."/>
            <person name="Syed K."/>
            <person name="Tsang A."/>
            <person name="Wiebenga A."/>
            <person name="Young D."/>
            <person name="Pisabarro A."/>
            <person name="Eastwood D.C."/>
            <person name="Martin F."/>
            <person name="Cullen D."/>
            <person name="Grigoriev I.V."/>
            <person name="Hibbett D.S."/>
        </authorList>
    </citation>
    <scope>NUCLEOTIDE SEQUENCE [LARGE SCALE GENOMIC DNA]</scope>
    <source>
        <strain evidence="5">RWD-64-598 SS2</strain>
    </source>
</reference>
<evidence type="ECO:0000256" key="3">
    <source>
        <dbReference type="SAM" id="MobiDB-lite"/>
    </source>
</evidence>
<name>A0A5M3MHR5_CONPW</name>
<organism evidence="4 5">
    <name type="scientific">Coniophora puteana (strain RWD-64-598)</name>
    <name type="common">Brown rot fungus</name>
    <dbReference type="NCBI Taxonomy" id="741705"/>
    <lineage>
        <taxon>Eukaryota</taxon>
        <taxon>Fungi</taxon>
        <taxon>Dikarya</taxon>
        <taxon>Basidiomycota</taxon>
        <taxon>Agaricomycotina</taxon>
        <taxon>Agaricomycetes</taxon>
        <taxon>Agaricomycetidae</taxon>
        <taxon>Boletales</taxon>
        <taxon>Coniophorineae</taxon>
        <taxon>Coniophoraceae</taxon>
        <taxon>Coniophora</taxon>
    </lineage>
</organism>
<gene>
    <name evidence="4" type="ORF">CONPUDRAFT_128448</name>
</gene>
<dbReference type="KEGG" id="cput:CONPUDRAFT_128448"/>
<evidence type="ECO:0000313" key="5">
    <source>
        <dbReference type="Proteomes" id="UP000053558"/>
    </source>
</evidence>
<feature type="compositionally biased region" description="Low complexity" evidence="3">
    <location>
        <begin position="82"/>
        <end position="91"/>
    </location>
</feature>
<dbReference type="RefSeq" id="XP_007771712.1">
    <property type="nucleotide sequence ID" value="XM_007773522.1"/>
</dbReference>
<feature type="region of interest" description="Disordered" evidence="3">
    <location>
        <begin position="562"/>
        <end position="737"/>
    </location>
</feature>